<feature type="transmembrane region" description="Helical" evidence="1">
    <location>
        <begin position="120"/>
        <end position="139"/>
    </location>
</feature>
<feature type="transmembrane region" description="Helical" evidence="1">
    <location>
        <begin position="35"/>
        <end position="55"/>
    </location>
</feature>
<name>A0ABU7XSK7_9FLAO</name>
<accession>A0ABU7XSK7</accession>
<dbReference type="RefSeq" id="WP_303306047.1">
    <property type="nucleotide sequence ID" value="NZ_JAODOP010000004.1"/>
</dbReference>
<organism evidence="2 3">
    <name type="scientific">Flavivirga spongiicola</name>
    <dbReference type="NCBI Taxonomy" id="421621"/>
    <lineage>
        <taxon>Bacteria</taxon>
        <taxon>Pseudomonadati</taxon>
        <taxon>Bacteroidota</taxon>
        <taxon>Flavobacteriia</taxon>
        <taxon>Flavobacteriales</taxon>
        <taxon>Flavobacteriaceae</taxon>
        <taxon>Flavivirga</taxon>
    </lineage>
</organism>
<proteinExistence type="predicted"/>
<comment type="caution">
    <text evidence="2">The sequence shown here is derived from an EMBL/GenBank/DDBJ whole genome shotgun (WGS) entry which is preliminary data.</text>
</comment>
<gene>
    <name evidence="2" type="ORF">N1F79_11240</name>
</gene>
<dbReference type="EMBL" id="JAODOP010000004">
    <property type="protein sequence ID" value="MEF3833707.1"/>
    <property type="molecule type" value="Genomic_DNA"/>
</dbReference>
<evidence type="ECO:0000256" key="1">
    <source>
        <dbReference type="SAM" id="Phobius"/>
    </source>
</evidence>
<evidence type="ECO:0000313" key="3">
    <source>
        <dbReference type="Proteomes" id="UP001337305"/>
    </source>
</evidence>
<evidence type="ECO:0000313" key="2">
    <source>
        <dbReference type="EMBL" id="MEF3833707.1"/>
    </source>
</evidence>
<keyword evidence="1" id="KW-1133">Transmembrane helix</keyword>
<keyword evidence="3" id="KW-1185">Reference proteome</keyword>
<reference evidence="2 3" key="1">
    <citation type="submission" date="2022-09" db="EMBL/GenBank/DDBJ databases">
        <title>Genome sequencing of Flavivirga sp. MEBiC05379.</title>
        <authorList>
            <person name="Oh H.-M."/>
            <person name="Kwon K.K."/>
            <person name="Park M.J."/>
            <person name="Yang S.-H."/>
        </authorList>
    </citation>
    <scope>NUCLEOTIDE SEQUENCE [LARGE SCALE GENOMIC DNA]</scope>
    <source>
        <strain evidence="2 3">MEBiC05379</strain>
    </source>
</reference>
<feature type="transmembrane region" description="Helical" evidence="1">
    <location>
        <begin position="62"/>
        <end position="82"/>
    </location>
</feature>
<protein>
    <submittedName>
        <fullName evidence="2">Uncharacterized protein</fullName>
    </submittedName>
</protein>
<dbReference type="Proteomes" id="UP001337305">
    <property type="component" value="Unassembled WGS sequence"/>
</dbReference>
<sequence length="239" mass="27273">MGDLKDFDSFWLAKGQDAVNNTFVNLNKHLTNYSVYLKALLGFYTLIGLSANLMTSTTDIKIYLAFVLPYIILFLAMFKISVGQSVQLEELDLRSPLQINNAYGKLVLGLKEDIIKAKRWVALATIAILIGGTIALYHINIEKKAREKQEKIEKRADKILSYEDENLKEYKKAQKLNVTRNIKENKVSVGAKFSEDKKVVLKFINLKNDTITTVIDVPKFYDYKVDIENVKELLTAEIK</sequence>
<keyword evidence="1" id="KW-0472">Membrane</keyword>
<keyword evidence="1" id="KW-0812">Transmembrane</keyword>